<dbReference type="OMA" id="QSWMVRS"/>
<feature type="region of interest" description="Disordered" evidence="5">
    <location>
        <begin position="304"/>
        <end position="407"/>
    </location>
</feature>
<keyword evidence="3" id="KW-0479">Metal-binding</keyword>
<feature type="compositionally biased region" description="Basic residues" evidence="5">
    <location>
        <begin position="326"/>
        <end position="336"/>
    </location>
</feature>
<evidence type="ECO:0000313" key="8">
    <source>
        <dbReference type="EMBL" id="KAH9290453.1"/>
    </source>
</evidence>
<feature type="domain" description="Ribonuclease PIN" evidence="7">
    <location>
        <begin position="78"/>
        <end position="165"/>
    </location>
</feature>
<keyword evidence="2" id="KW-0540">Nuclease</keyword>
<feature type="non-terminal residue" evidence="8">
    <location>
        <position position="1"/>
    </location>
</feature>
<sequence>MPGFRVLWQIGGNTDKCNCFGRFTEPGKKEKNMADEAPSRWSEVAKKDAGSPLPIEQTILPKQIAGSSFKSSDGISVVVVDTSSIIDGGEKLMRSAEKLVSVKEVLDEIKDPVSRHRMAFMPFTIQTMDPSEEALKQIISFAKATGDLRSLSDVDIKLLALTYTLEAQVHGTAHLRTKPPPLHVLKVRRLPEKDLPGWGYNVPNLDEWEELERATAGNQSTQSRILGLKSLTLNVPEAGGPSGDGHTKASVAVEVEPPHTANGHTKYSIAGQVESAVDRPNKPRKYKPQIREVKIDGKLKVSEGIDASKGESTENMEDWQPAVSRSTRRRYIRRQARKELSRQSVESAIGAEEKLEEETPTEVPSELSQLETQAPEEDINSSIEQESKHETFISSEENNSDETGLVESLGSSNITDCINGAAYAKIKEEENSESMQEHHIADTLFVGEIHNPLDGGSLKEESLEREVDEMEYDKEEACSGSQMEGSRLDDGHAGSYQLDDSASEQSCSLQVFSNSSIACATNDFAMQNVILQMGLRLLSPNGIQVNQLHRWVLKCHACNGVTTEVSRIFCPKCGNGGTLRKISVTVGGNGVVQAGRQPRISIRGTRYSLPLPKGGREAITKNPILREDQLAHKILYPKEKKKSANQGMNILSSGEISFQVKEKGAPLQAPVRQTVAVFS</sequence>
<dbReference type="PANTHER" id="PTHR12814:SF2">
    <property type="entry name" value="RNA-BINDING PROTEIN NOB1"/>
    <property type="match status" value="1"/>
</dbReference>
<proteinExistence type="inferred from homology"/>
<dbReference type="Gene3D" id="6.20.210.10">
    <property type="entry name" value="Nin one binding (NOB1), Zn-ribbon-like"/>
    <property type="match status" value="1"/>
</dbReference>
<accession>A0AA38F5J1</accession>
<dbReference type="Gene3D" id="3.40.50.1010">
    <property type="entry name" value="5'-nuclease"/>
    <property type="match status" value="1"/>
</dbReference>
<evidence type="ECO:0000256" key="3">
    <source>
        <dbReference type="ARBA" id="ARBA00022723"/>
    </source>
</evidence>
<dbReference type="CDD" id="cd09876">
    <property type="entry name" value="PIN_Nob1-like"/>
    <property type="match status" value="1"/>
</dbReference>
<dbReference type="PANTHER" id="PTHR12814">
    <property type="entry name" value="RNA-BINDING PROTEIN NOB1"/>
    <property type="match status" value="1"/>
</dbReference>
<dbReference type="FunFam" id="3.40.50.1010:FF:000020">
    <property type="entry name" value="20S-pre-rRNA D-site endonuclease NOB1"/>
    <property type="match status" value="1"/>
</dbReference>
<dbReference type="GO" id="GO:0030490">
    <property type="term" value="P:maturation of SSU-rRNA"/>
    <property type="evidence" value="ECO:0007669"/>
    <property type="project" value="TreeGrafter"/>
</dbReference>
<reference evidence="8 9" key="1">
    <citation type="journal article" date="2021" name="Nat. Plants">
        <title>The Taxus genome provides insights into paclitaxel biosynthesis.</title>
        <authorList>
            <person name="Xiong X."/>
            <person name="Gou J."/>
            <person name="Liao Q."/>
            <person name="Li Y."/>
            <person name="Zhou Q."/>
            <person name="Bi G."/>
            <person name="Li C."/>
            <person name="Du R."/>
            <person name="Wang X."/>
            <person name="Sun T."/>
            <person name="Guo L."/>
            <person name="Liang H."/>
            <person name="Lu P."/>
            <person name="Wu Y."/>
            <person name="Zhang Z."/>
            <person name="Ro D.K."/>
            <person name="Shang Y."/>
            <person name="Huang S."/>
            <person name="Yan J."/>
        </authorList>
    </citation>
    <scope>NUCLEOTIDE SEQUENCE [LARGE SCALE GENOMIC DNA]</scope>
    <source>
        <strain evidence="8">Ta-2019</strain>
    </source>
</reference>
<evidence type="ECO:0000256" key="1">
    <source>
        <dbReference type="ARBA" id="ARBA00005858"/>
    </source>
</evidence>
<dbReference type="AlphaFoldDB" id="A0AA38F5J1"/>
<dbReference type="SUPFAM" id="SSF144206">
    <property type="entry name" value="NOB1 zinc finger-like"/>
    <property type="match status" value="1"/>
</dbReference>
<evidence type="ECO:0000259" key="7">
    <source>
        <dbReference type="Pfam" id="PF17146"/>
    </source>
</evidence>
<dbReference type="InterPro" id="IPR033411">
    <property type="entry name" value="Ribonuclease_PIN"/>
</dbReference>
<gene>
    <name evidence="8" type="ORF">KI387_034570</name>
</gene>
<comment type="caution">
    <text evidence="8">The sequence shown here is derived from an EMBL/GenBank/DDBJ whole genome shotgun (WGS) entry which is preliminary data.</text>
</comment>
<dbReference type="GO" id="GO:0046872">
    <property type="term" value="F:metal ion binding"/>
    <property type="evidence" value="ECO:0007669"/>
    <property type="project" value="UniProtKB-KW"/>
</dbReference>
<dbReference type="GO" id="GO:0016787">
    <property type="term" value="F:hydrolase activity"/>
    <property type="evidence" value="ECO:0007669"/>
    <property type="project" value="UniProtKB-KW"/>
</dbReference>
<evidence type="ECO:0000256" key="4">
    <source>
        <dbReference type="ARBA" id="ARBA00022801"/>
    </source>
</evidence>
<organism evidence="8 9">
    <name type="scientific">Taxus chinensis</name>
    <name type="common">Chinese yew</name>
    <name type="synonym">Taxus wallichiana var. chinensis</name>
    <dbReference type="NCBI Taxonomy" id="29808"/>
    <lineage>
        <taxon>Eukaryota</taxon>
        <taxon>Viridiplantae</taxon>
        <taxon>Streptophyta</taxon>
        <taxon>Embryophyta</taxon>
        <taxon>Tracheophyta</taxon>
        <taxon>Spermatophyta</taxon>
        <taxon>Pinopsida</taxon>
        <taxon>Pinidae</taxon>
        <taxon>Conifers II</taxon>
        <taxon>Cupressales</taxon>
        <taxon>Taxaceae</taxon>
        <taxon>Taxus</taxon>
    </lineage>
</organism>
<evidence type="ECO:0008006" key="10">
    <source>
        <dbReference type="Google" id="ProtNLM"/>
    </source>
</evidence>
<dbReference type="InterPro" id="IPR036283">
    <property type="entry name" value="NOB1_Zf-like_sf"/>
</dbReference>
<evidence type="ECO:0000256" key="5">
    <source>
        <dbReference type="SAM" id="MobiDB-lite"/>
    </source>
</evidence>
<evidence type="ECO:0000313" key="9">
    <source>
        <dbReference type="Proteomes" id="UP000824469"/>
    </source>
</evidence>
<evidence type="ECO:0000256" key="2">
    <source>
        <dbReference type="ARBA" id="ARBA00022722"/>
    </source>
</evidence>
<name>A0AA38F5J1_TAXCH</name>
<comment type="similarity">
    <text evidence="1">Belongs to the NOB1 family.</text>
</comment>
<dbReference type="GO" id="GO:0030688">
    <property type="term" value="C:preribosome, small subunit precursor"/>
    <property type="evidence" value="ECO:0007669"/>
    <property type="project" value="TreeGrafter"/>
</dbReference>
<feature type="region of interest" description="Disordered" evidence="5">
    <location>
        <begin position="473"/>
        <end position="495"/>
    </location>
</feature>
<dbReference type="Pfam" id="PF08772">
    <property type="entry name" value="Zn_ribbon_NOB1"/>
    <property type="match status" value="1"/>
</dbReference>
<evidence type="ECO:0000259" key="6">
    <source>
        <dbReference type="Pfam" id="PF08772"/>
    </source>
</evidence>
<dbReference type="InterPro" id="IPR014881">
    <property type="entry name" value="NOB1_Zn-bd"/>
</dbReference>
<keyword evidence="9" id="KW-1185">Reference proteome</keyword>
<dbReference type="GO" id="GO:0004521">
    <property type="term" value="F:RNA endonuclease activity"/>
    <property type="evidence" value="ECO:0007669"/>
    <property type="project" value="TreeGrafter"/>
</dbReference>
<dbReference type="EMBL" id="JAHRHJ020003813">
    <property type="protein sequence ID" value="KAH9290453.1"/>
    <property type="molecule type" value="Genomic_DNA"/>
</dbReference>
<dbReference type="Pfam" id="PF17146">
    <property type="entry name" value="PIN_6"/>
    <property type="match status" value="1"/>
</dbReference>
<feature type="domain" description="Nin one binding (NOB1) Zn-ribbon-like" evidence="6">
    <location>
        <begin position="545"/>
        <end position="615"/>
    </location>
</feature>
<dbReference type="GO" id="GO:0005737">
    <property type="term" value="C:cytoplasm"/>
    <property type="evidence" value="ECO:0007669"/>
    <property type="project" value="UniProtKB-ARBA"/>
</dbReference>
<dbReference type="Proteomes" id="UP000824469">
    <property type="component" value="Unassembled WGS sequence"/>
</dbReference>
<dbReference type="InterPro" id="IPR039907">
    <property type="entry name" value="NOB1"/>
</dbReference>
<dbReference type="GO" id="GO:0031981">
    <property type="term" value="C:nuclear lumen"/>
    <property type="evidence" value="ECO:0007669"/>
    <property type="project" value="UniProtKB-ARBA"/>
</dbReference>
<protein>
    <recommendedName>
        <fullName evidence="10">RNA-binding protein NOB1</fullName>
    </recommendedName>
</protein>
<keyword evidence="4" id="KW-0378">Hydrolase</keyword>